<keyword evidence="5" id="KW-0547">Nucleotide-binding</keyword>
<keyword evidence="4" id="KW-0677">Repeat</keyword>
<accession>A0ABW1SS25</accession>
<dbReference type="RefSeq" id="WP_125694796.1">
    <property type="nucleotide sequence ID" value="NZ_JBHSSK010000017.1"/>
</dbReference>
<dbReference type="PANTHER" id="PTHR43152">
    <property type="entry name" value="UVRABC SYSTEM PROTEIN A"/>
    <property type="match status" value="1"/>
</dbReference>
<sequence>MTEPEFIEIINDRENNLKNVSLKIPKNQLTVFTGVSGSGKSSIVFDTIAQEAGRQLNSTYDSFTRLYLPHYQRPDVDEVNNLATAIVIDQKPLGGNVRSTLGTVSDINPLLRILFSRFGEPRYGDASNAFSFNDPAGMCPDCEGVGKTYVLKRDVAVDRQKSLAEGAVQLPGHGVNSFYDEVMKATGLFDVNKPLVDYTADEFETLMNGERDVTVVYKGTTFNTTFEGIERQFYRQNLKTGQGSSDGARKKISKFATMVPCPTCHGTRYRPEVLASKIQGNNIADLLALQLNDLQTTLASFTDERMAGLLAGIQERVQGLVDVGLDYLTLTRETTTLSGGESQRVKTVRYLANSLTGLLYILDEPSTWLHPRDVHRLNTLLQKLRDKGNTVLVVEHDPDVIKVADYVVDVGPRAGIHGGEITFTGSYQALLTSETLTGKYLLQQLPVNAHPRQPQDFITSAPSRLHNLQDAVLRVPAGLFTVVTGVAGSGKSTLVDQVFAADHPEAIRLTQRPIRTNSRANPATYLSVMNEIRKLLATANDVSDSLFSYNSKGACPTCGGKGVLELNLSFMENATVECETCHGGRFDPQVLTYQYQGKNIVEILAMTIEEAATFFAGTKVAPKLKQVLNVGLGYLALGQPLNTISGGEGQRLKIAKELNKRGNLYILDEPTTGLHASDTSNLIEIINRLVDRGNTVIVIEHNLDVIRSADWIIDIGPDGGSKGGEVLYEGPVSGLITAPRSVTAQYL</sequence>
<dbReference type="InterPro" id="IPR041552">
    <property type="entry name" value="UvrA_DNA-bd"/>
</dbReference>
<keyword evidence="7" id="KW-0228">DNA excision</keyword>
<evidence type="ECO:0000256" key="8">
    <source>
        <dbReference type="ARBA" id="ARBA00022771"/>
    </source>
</evidence>
<dbReference type="InterPro" id="IPR003593">
    <property type="entry name" value="AAA+_ATPase"/>
</dbReference>
<feature type="domain" description="ABC transporter" evidence="17">
    <location>
        <begin position="452"/>
        <end position="742"/>
    </location>
</feature>
<keyword evidence="11" id="KW-0267">Excision nuclease</keyword>
<keyword evidence="10 18" id="KW-0067">ATP-binding</keyword>
<keyword evidence="12" id="KW-0238">DNA-binding</keyword>
<reference evidence="19" key="1">
    <citation type="journal article" date="2019" name="Int. J. Syst. Evol. Microbiol.">
        <title>The Global Catalogue of Microorganisms (GCM) 10K type strain sequencing project: providing services to taxonomists for standard genome sequencing and annotation.</title>
        <authorList>
            <consortium name="The Broad Institute Genomics Platform"/>
            <consortium name="The Broad Institute Genome Sequencing Center for Infectious Disease"/>
            <person name="Wu L."/>
            <person name="Ma J."/>
        </authorList>
    </citation>
    <scope>NUCLEOTIDE SEQUENCE [LARGE SCALE GENOMIC DNA]</scope>
    <source>
        <strain evidence="19">CCM 8905</strain>
    </source>
</reference>
<evidence type="ECO:0000256" key="9">
    <source>
        <dbReference type="ARBA" id="ARBA00022833"/>
    </source>
</evidence>
<dbReference type="Proteomes" id="UP001596254">
    <property type="component" value="Unassembled WGS sequence"/>
</dbReference>
<gene>
    <name evidence="18" type="ORF">ACFP1G_05565</name>
</gene>
<keyword evidence="8" id="KW-0863">Zinc-finger</keyword>
<dbReference type="Gene3D" id="1.10.8.280">
    <property type="entry name" value="ABC transporter ATPase domain-like"/>
    <property type="match status" value="1"/>
</dbReference>
<dbReference type="SMART" id="SM00382">
    <property type="entry name" value="AAA"/>
    <property type="match status" value="2"/>
</dbReference>
<keyword evidence="13" id="KW-0234">DNA repair</keyword>
<evidence type="ECO:0000256" key="10">
    <source>
        <dbReference type="ARBA" id="ARBA00022840"/>
    </source>
</evidence>
<evidence type="ECO:0000256" key="11">
    <source>
        <dbReference type="ARBA" id="ARBA00022881"/>
    </source>
</evidence>
<keyword evidence="3" id="KW-0479">Metal-binding</keyword>
<evidence type="ECO:0000256" key="16">
    <source>
        <dbReference type="ARBA" id="ARBA00042156"/>
    </source>
</evidence>
<dbReference type="GO" id="GO:0005524">
    <property type="term" value="F:ATP binding"/>
    <property type="evidence" value="ECO:0007669"/>
    <property type="project" value="UniProtKB-KW"/>
</dbReference>
<evidence type="ECO:0000256" key="1">
    <source>
        <dbReference type="ARBA" id="ARBA00004496"/>
    </source>
</evidence>
<proteinExistence type="inferred from homology"/>
<evidence type="ECO:0000256" key="6">
    <source>
        <dbReference type="ARBA" id="ARBA00022763"/>
    </source>
</evidence>
<dbReference type="Gene3D" id="3.40.50.300">
    <property type="entry name" value="P-loop containing nucleotide triphosphate hydrolases"/>
    <property type="match status" value="2"/>
</dbReference>
<evidence type="ECO:0000256" key="2">
    <source>
        <dbReference type="ARBA" id="ARBA00022490"/>
    </source>
</evidence>
<comment type="caution">
    <text evidence="18">The sequence shown here is derived from an EMBL/GenBank/DDBJ whole genome shotgun (WGS) entry which is preliminary data.</text>
</comment>
<feature type="domain" description="ABC transporter" evidence="17">
    <location>
        <begin position="1"/>
        <end position="443"/>
    </location>
</feature>
<comment type="similarity">
    <text evidence="14">Belongs to the ABC transporter superfamily. UvrA family.</text>
</comment>
<dbReference type="InterPro" id="IPR027417">
    <property type="entry name" value="P-loop_NTPase"/>
</dbReference>
<dbReference type="Pfam" id="PF17755">
    <property type="entry name" value="UvrA_DNA-bind"/>
    <property type="match status" value="1"/>
</dbReference>
<evidence type="ECO:0000313" key="18">
    <source>
        <dbReference type="EMBL" id="MFC6206947.1"/>
    </source>
</evidence>
<evidence type="ECO:0000256" key="4">
    <source>
        <dbReference type="ARBA" id="ARBA00022737"/>
    </source>
</evidence>
<evidence type="ECO:0000256" key="13">
    <source>
        <dbReference type="ARBA" id="ARBA00023204"/>
    </source>
</evidence>
<evidence type="ECO:0000256" key="7">
    <source>
        <dbReference type="ARBA" id="ARBA00022769"/>
    </source>
</evidence>
<dbReference type="Gene3D" id="1.20.1580.10">
    <property type="entry name" value="ABC transporter ATPase like domain"/>
    <property type="match status" value="2"/>
</dbReference>
<dbReference type="EMBL" id="JBHSSK010000017">
    <property type="protein sequence ID" value="MFC6206947.1"/>
    <property type="molecule type" value="Genomic_DNA"/>
</dbReference>
<protein>
    <recommendedName>
        <fullName evidence="15">UvrABC system protein A</fullName>
    </recommendedName>
    <alternativeName>
        <fullName evidence="16">Excinuclease ABC subunit A</fullName>
    </alternativeName>
</protein>
<evidence type="ECO:0000256" key="5">
    <source>
        <dbReference type="ARBA" id="ARBA00022741"/>
    </source>
</evidence>
<evidence type="ECO:0000256" key="12">
    <source>
        <dbReference type="ARBA" id="ARBA00023125"/>
    </source>
</evidence>
<dbReference type="SUPFAM" id="SSF52540">
    <property type="entry name" value="P-loop containing nucleoside triphosphate hydrolases"/>
    <property type="match status" value="2"/>
</dbReference>
<keyword evidence="2" id="KW-0963">Cytoplasm</keyword>
<keyword evidence="19" id="KW-1185">Reference proteome</keyword>
<evidence type="ECO:0000313" key="19">
    <source>
        <dbReference type="Proteomes" id="UP001596254"/>
    </source>
</evidence>
<dbReference type="PANTHER" id="PTHR43152:SF3">
    <property type="entry name" value="UVRABC SYSTEM PROTEIN A"/>
    <property type="match status" value="1"/>
</dbReference>
<keyword evidence="9" id="KW-0862">Zinc</keyword>
<dbReference type="InterPro" id="IPR003439">
    <property type="entry name" value="ABC_transporter-like_ATP-bd"/>
</dbReference>
<comment type="subcellular location">
    <subcellularLocation>
        <location evidence="1">Cytoplasm</location>
    </subcellularLocation>
</comment>
<dbReference type="Pfam" id="PF00005">
    <property type="entry name" value="ABC_tran"/>
    <property type="match status" value="1"/>
</dbReference>
<evidence type="ECO:0000259" key="17">
    <source>
        <dbReference type="PROSITE" id="PS50893"/>
    </source>
</evidence>
<keyword evidence="6" id="KW-0227">DNA damage</keyword>
<name>A0ABW1SS25_9LACO</name>
<dbReference type="PROSITE" id="PS50893">
    <property type="entry name" value="ABC_TRANSPORTER_2"/>
    <property type="match status" value="2"/>
</dbReference>
<evidence type="ECO:0000256" key="3">
    <source>
        <dbReference type="ARBA" id="ARBA00022723"/>
    </source>
</evidence>
<organism evidence="18 19">
    <name type="scientific">Levilactobacillus tongjiangensis</name>
    <dbReference type="NCBI Taxonomy" id="2486023"/>
    <lineage>
        <taxon>Bacteria</taxon>
        <taxon>Bacillati</taxon>
        <taxon>Bacillota</taxon>
        <taxon>Bacilli</taxon>
        <taxon>Lactobacillales</taxon>
        <taxon>Lactobacillaceae</taxon>
        <taxon>Levilactobacillus</taxon>
    </lineage>
</organism>
<evidence type="ECO:0000256" key="15">
    <source>
        <dbReference type="ARBA" id="ARBA00039316"/>
    </source>
</evidence>
<evidence type="ECO:0000256" key="14">
    <source>
        <dbReference type="ARBA" id="ARBA00038000"/>
    </source>
</evidence>